<dbReference type="AlphaFoldDB" id="A0A0E9W488"/>
<name>A0A0E9W488_ANGAN</name>
<reference evidence="1" key="1">
    <citation type="submission" date="2014-11" db="EMBL/GenBank/DDBJ databases">
        <authorList>
            <person name="Amaro Gonzalez C."/>
        </authorList>
    </citation>
    <scope>NUCLEOTIDE SEQUENCE</scope>
</reference>
<organism evidence="1">
    <name type="scientific">Anguilla anguilla</name>
    <name type="common">European freshwater eel</name>
    <name type="synonym">Muraena anguilla</name>
    <dbReference type="NCBI Taxonomy" id="7936"/>
    <lineage>
        <taxon>Eukaryota</taxon>
        <taxon>Metazoa</taxon>
        <taxon>Chordata</taxon>
        <taxon>Craniata</taxon>
        <taxon>Vertebrata</taxon>
        <taxon>Euteleostomi</taxon>
        <taxon>Actinopterygii</taxon>
        <taxon>Neopterygii</taxon>
        <taxon>Teleostei</taxon>
        <taxon>Anguilliformes</taxon>
        <taxon>Anguillidae</taxon>
        <taxon>Anguilla</taxon>
    </lineage>
</organism>
<dbReference type="EMBL" id="GBXM01023383">
    <property type="protein sequence ID" value="JAH85194.1"/>
    <property type="molecule type" value="Transcribed_RNA"/>
</dbReference>
<proteinExistence type="predicted"/>
<evidence type="ECO:0000313" key="1">
    <source>
        <dbReference type="EMBL" id="JAH85194.1"/>
    </source>
</evidence>
<accession>A0A0E9W488</accession>
<sequence>MKITEISIHILLAKSDGSGFWKSWRHMLPTSAHRSCTQ</sequence>
<protein>
    <submittedName>
        <fullName evidence="1">Uncharacterized protein</fullName>
    </submittedName>
</protein>
<reference evidence="1" key="2">
    <citation type="journal article" date="2015" name="Fish Shellfish Immunol.">
        <title>Early steps in the European eel (Anguilla anguilla)-Vibrio vulnificus interaction in the gills: Role of the RtxA13 toxin.</title>
        <authorList>
            <person name="Callol A."/>
            <person name="Pajuelo D."/>
            <person name="Ebbesson L."/>
            <person name="Teles M."/>
            <person name="MacKenzie S."/>
            <person name="Amaro C."/>
        </authorList>
    </citation>
    <scope>NUCLEOTIDE SEQUENCE</scope>
</reference>